<dbReference type="InterPro" id="IPR000210">
    <property type="entry name" value="BTB/POZ_dom"/>
</dbReference>
<dbReference type="Pfam" id="PF00651">
    <property type="entry name" value="BTB"/>
    <property type="match status" value="1"/>
</dbReference>
<dbReference type="EMBL" id="WHVB01000021">
    <property type="protein sequence ID" value="KAF8472254.1"/>
    <property type="molecule type" value="Genomic_DNA"/>
</dbReference>
<dbReference type="SUPFAM" id="SSF54695">
    <property type="entry name" value="POZ domain"/>
    <property type="match status" value="1"/>
</dbReference>
<evidence type="ECO:0000313" key="2">
    <source>
        <dbReference type="EMBL" id="KAF8472254.1"/>
    </source>
</evidence>
<dbReference type="Proteomes" id="UP000759537">
    <property type="component" value="Unassembled WGS sequence"/>
</dbReference>
<accession>A0A9P5JYV8</accession>
<keyword evidence="3" id="KW-1185">Reference proteome</keyword>
<dbReference type="SMART" id="SM00225">
    <property type="entry name" value="BTB"/>
    <property type="match status" value="1"/>
</dbReference>
<dbReference type="Gene3D" id="3.30.710.10">
    <property type="entry name" value="Potassium Channel Kv1.1, Chain A"/>
    <property type="match status" value="1"/>
</dbReference>
<comment type="caution">
    <text evidence="2">The sequence shown here is derived from an EMBL/GenBank/DDBJ whole genome shotgun (WGS) entry which is preliminary data.</text>
</comment>
<organism evidence="2 3">
    <name type="scientific">Russula ochroleuca</name>
    <dbReference type="NCBI Taxonomy" id="152965"/>
    <lineage>
        <taxon>Eukaryota</taxon>
        <taxon>Fungi</taxon>
        <taxon>Dikarya</taxon>
        <taxon>Basidiomycota</taxon>
        <taxon>Agaricomycotina</taxon>
        <taxon>Agaricomycetes</taxon>
        <taxon>Russulales</taxon>
        <taxon>Russulaceae</taxon>
        <taxon>Russula</taxon>
    </lineage>
</organism>
<proteinExistence type="predicted"/>
<reference evidence="2" key="2">
    <citation type="journal article" date="2020" name="Nat. Commun.">
        <title>Large-scale genome sequencing of mycorrhizal fungi provides insights into the early evolution of symbiotic traits.</title>
        <authorList>
            <person name="Miyauchi S."/>
            <person name="Kiss E."/>
            <person name="Kuo A."/>
            <person name="Drula E."/>
            <person name="Kohler A."/>
            <person name="Sanchez-Garcia M."/>
            <person name="Morin E."/>
            <person name="Andreopoulos B."/>
            <person name="Barry K.W."/>
            <person name="Bonito G."/>
            <person name="Buee M."/>
            <person name="Carver A."/>
            <person name="Chen C."/>
            <person name="Cichocki N."/>
            <person name="Clum A."/>
            <person name="Culley D."/>
            <person name="Crous P.W."/>
            <person name="Fauchery L."/>
            <person name="Girlanda M."/>
            <person name="Hayes R.D."/>
            <person name="Keri Z."/>
            <person name="LaButti K."/>
            <person name="Lipzen A."/>
            <person name="Lombard V."/>
            <person name="Magnuson J."/>
            <person name="Maillard F."/>
            <person name="Murat C."/>
            <person name="Nolan M."/>
            <person name="Ohm R.A."/>
            <person name="Pangilinan J."/>
            <person name="Pereira M.F."/>
            <person name="Perotto S."/>
            <person name="Peter M."/>
            <person name="Pfister S."/>
            <person name="Riley R."/>
            <person name="Sitrit Y."/>
            <person name="Stielow J.B."/>
            <person name="Szollosi G."/>
            <person name="Zifcakova L."/>
            <person name="Stursova M."/>
            <person name="Spatafora J.W."/>
            <person name="Tedersoo L."/>
            <person name="Vaario L.M."/>
            <person name="Yamada A."/>
            <person name="Yan M."/>
            <person name="Wang P."/>
            <person name="Xu J."/>
            <person name="Bruns T."/>
            <person name="Baldrian P."/>
            <person name="Vilgalys R."/>
            <person name="Dunand C."/>
            <person name="Henrissat B."/>
            <person name="Grigoriev I.V."/>
            <person name="Hibbett D."/>
            <person name="Nagy L.G."/>
            <person name="Martin F.M."/>
        </authorList>
    </citation>
    <scope>NUCLEOTIDE SEQUENCE</scope>
    <source>
        <strain evidence="2">Prilba</strain>
    </source>
</reference>
<feature type="non-terminal residue" evidence="2">
    <location>
        <position position="125"/>
    </location>
</feature>
<name>A0A9P5JYV8_9AGAM</name>
<evidence type="ECO:0000259" key="1">
    <source>
        <dbReference type="PROSITE" id="PS50097"/>
    </source>
</evidence>
<protein>
    <recommendedName>
        <fullName evidence="1">BTB domain-containing protein</fullName>
    </recommendedName>
</protein>
<sequence length="125" mass="13572">DMPNADVILQSSDLVHFRVHRSVLVASSPFFSDMFSLPQAQNDPAPDDLPVVQLSEDAEVLNSLISVLYPVPPEIPRSSDDVLALLAAATKYDMEEAQSSIRAEVSRKGLLSSTPAEVYRAYAVA</sequence>
<feature type="domain" description="BTB" evidence="1">
    <location>
        <begin position="5"/>
        <end position="77"/>
    </location>
</feature>
<dbReference type="CDD" id="cd18186">
    <property type="entry name" value="BTB_POZ_ZBTB_KLHL-like"/>
    <property type="match status" value="1"/>
</dbReference>
<feature type="non-terminal residue" evidence="2">
    <location>
        <position position="1"/>
    </location>
</feature>
<dbReference type="PROSITE" id="PS50097">
    <property type="entry name" value="BTB"/>
    <property type="match status" value="1"/>
</dbReference>
<gene>
    <name evidence="2" type="ORF">DFH94DRAFT_614366</name>
</gene>
<evidence type="ECO:0000313" key="3">
    <source>
        <dbReference type="Proteomes" id="UP000759537"/>
    </source>
</evidence>
<dbReference type="AlphaFoldDB" id="A0A9P5JYV8"/>
<reference evidence="2" key="1">
    <citation type="submission" date="2019-10" db="EMBL/GenBank/DDBJ databases">
        <authorList>
            <consortium name="DOE Joint Genome Institute"/>
            <person name="Kuo A."/>
            <person name="Miyauchi S."/>
            <person name="Kiss E."/>
            <person name="Drula E."/>
            <person name="Kohler A."/>
            <person name="Sanchez-Garcia M."/>
            <person name="Andreopoulos B."/>
            <person name="Barry K.W."/>
            <person name="Bonito G."/>
            <person name="Buee M."/>
            <person name="Carver A."/>
            <person name="Chen C."/>
            <person name="Cichocki N."/>
            <person name="Clum A."/>
            <person name="Culley D."/>
            <person name="Crous P.W."/>
            <person name="Fauchery L."/>
            <person name="Girlanda M."/>
            <person name="Hayes R."/>
            <person name="Keri Z."/>
            <person name="LaButti K."/>
            <person name="Lipzen A."/>
            <person name="Lombard V."/>
            <person name="Magnuson J."/>
            <person name="Maillard F."/>
            <person name="Morin E."/>
            <person name="Murat C."/>
            <person name="Nolan M."/>
            <person name="Ohm R."/>
            <person name="Pangilinan J."/>
            <person name="Pereira M."/>
            <person name="Perotto S."/>
            <person name="Peter M."/>
            <person name="Riley R."/>
            <person name="Sitrit Y."/>
            <person name="Stielow B."/>
            <person name="Szollosi G."/>
            <person name="Zifcakova L."/>
            <person name="Stursova M."/>
            <person name="Spatafora J.W."/>
            <person name="Tedersoo L."/>
            <person name="Vaario L.-M."/>
            <person name="Yamada A."/>
            <person name="Yan M."/>
            <person name="Wang P."/>
            <person name="Xu J."/>
            <person name="Bruns T."/>
            <person name="Baldrian P."/>
            <person name="Vilgalys R."/>
            <person name="Henrissat B."/>
            <person name="Grigoriev I.V."/>
            <person name="Hibbett D."/>
            <person name="Nagy L.G."/>
            <person name="Martin F.M."/>
        </authorList>
    </citation>
    <scope>NUCLEOTIDE SEQUENCE</scope>
    <source>
        <strain evidence="2">Prilba</strain>
    </source>
</reference>
<dbReference type="InterPro" id="IPR011333">
    <property type="entry name" value="SKP1/BTB/POZ_sf"/>
</dbReference>
<dbReference type="OrthoDB" id="3357985at2759"/>